<accession>A0ABN0UX05</accession>
<evidence type="ECO:0000313" key="2">
    <source>
        <dbReference type="Proteomes" id="UP001500657"/>
    </source>
</evidence>
<dbReference type="Pfam" id="PF22011">
    <property type="entry name" value="DUF6931"/>
    <property type="match status" value="1"/>
</dbReference>
<dbReference type="InterPro" id="IPR053855">
    <property type="entry name" value="DUF6931"/>
</dbReference>
<proteinExistence type="predicted"/>
<dbReference type="Proteomes" id="UP001500657">
    <property type="component" value="Unassembled WGS sequence"/>
</dbReference>
<evidence type="ECO:0008006" key="3">
    <source>
        <dbReference type="Google" id="ProtNLM"/>
    </source>
</evidence>
<keyword evidence="2" id="KW-1185">Reference proteome</keyword>
<sequence>MELSGESSARLRPDMAPLAAVQLLLDAGEVPEALKLLARLLPKRYAVAWLCQCARDQPLAVEDRAGAVLAEAWVRDPDEDNRRAALDFASAGEYRSLGAWIAASAGWSGGSLAPATQEVAVPPADHLTARAVVAAINLMAALEPAQFEQRRAGFIERAMVLLNNGAAGRD</sequence>
<name>A0ABN0UX05_9GAMM</name>
<gene>
    <name evidence="1" type="ORF">GCM10009126_32300</name>
</gene>
<protein>
    <recommendedName>
        <fullName evidence="3">Secreted protein</fullName>
    </recommendedName>
</protein>
<comment type="caution">
    <text evidence="1">The sequence shown here is derived from an EMBL/GenBank/DDBJ whole genome shotgun (WGS) entry which is preliminary data.</text>
</comment>
<organism evidence="1 2">
    <name type="scientific">Rhodanobacter caeni</name>
    <dbReference type="NCBI Taxonomy" id="657654"/>
    <lineage>
        <taxon>Bacteria</taxon>
        <taxon>Pseudomonadati</taxon>
        <taxon>Pseudomonadota</taxon>
        <taxon>Gammaproteobacteria</taxon>
        <taxon>Lysobacterales</taxon>
        <taxon>Rhodanobacteraceae</taxon>
        <taxon>Rhodanobacter</taxon>
    </lineage>
</organism>
<reference evidence="1 2" key="1">
    <citation type="journal article" date="2019" name="Int. J. Syst. Evol. Microbiol.">
        <title>The Global Catalogue of Microorganisms (GCM) 10K type strain sequencing project: providing services to taxonomists for standard genome sequencing and annotation.</title>
        <authorList>
            <consortium name="The Broad Institute Genomics Platform"/>
            <consortium name="The Broad Institute Genome Sequencing Center for Infectious Disease"/>
            <person name="Wu L."/>
            <person name="Ma J."/>
        </authorList>
    </citation>
    <scope>NUCLEOTIDE SEQUENCE [LARGE SCALE GENOMIC DNA]</scope>
    <source>
        <strain evidence="1 2">JCM 16242</strain>
    </source>
</reference>
<evidence type="ECO:0000313" key="1">
    <source>
        <dbReference type="EMBL" id="GAA0264126.1"/>
    </source>
</evidence>
<dbReference type="EMBL" id="BAAAFO010000006">
    <property type="protein sequence ID" value="GAA0264126.1"/>
    <property type="molecule type" value="Genomic_DNA"/>
</dbReference>